<reference evidence="1 2" key="1">
    <citation type="submission" date="2018-03" db="EMBL/GenBank/DDBJ databases">
        <title>Genomic Encyclopedia of Archaeal and Bacterial Type Strains, Phase II (KMG-II): from individual species to whole genera.</title>
        <authorList>
            <person name="Goeker M."/>
        </authorList>
    </citation>
    <scope>NUCLEOTIDE SEQUENCE [LARGE SCALE GENOMIC DNA]</scope>
    <source>
        <strain evidence="1 2">DSM 44889</strain>
    </source>
</reference>
<comment type="caution">
    <text evidence="1">The sequence shown here is derived from an EMBL/GenBank/DDBJ whole genome shotgun (WGS) entry which is preliminary data.</text>
</comment>
<evidence type="ECO:0000313" key="1">
    <source>
        <dbReference type="EMBL" id="PWJ52833.1"/>
    </source>
</evidence>
<proteinExistence type="predicted"/>
<dbReference type="Proteomes" id="UP000245469">
    <property type="component" value="Unassembled WGS sequence"/>
</dbReference>
<organism evidence="1 2">
    <name type="scientific">Quadrisphaera granulorum</name>
    <dbReference type="NCBI Taxonomy" id="317664"/>
    <lineage>
        <taxon>Bacteria</taxon>
        <taxon>Bacillati</taxon>
        <taxon>Actinomycetota</taxon>
        <taxon>Actinomycetes</taxon>
        <taxon>Kineosporiales</taxon>
        <taxon>Kineosporiaceae</taxon>
        <taxon>Quadrisphaera</taxon>
    </lineage>
</organism>
<dbReference type="Pfam" id="PF13289">
    <property type="entry name" value="SIR2_2"/>
    <property type="match status" value="1"/>
</dbReference>
<accession>A0A316A5J1</accession>
<name>A0A316A5J1_9ACTN</name>
<dbReference type="AlphaFoldDB" id="A0A316A5J1"/>
<dbReference type="EMBL" id="QGDQ01000017">
    <property type="protein sequence ID" value="PWJ52833.1"/>
    <property type="molecule type" value="Genomic_DNA"/>
</dbReference>
<protein>
    <submittedName>
        <fullName evidence="1">SIR2-like protein</fullName>
    </submittedName>
</protein>
<keyword evidence="2" id="KW-1185">Reference proteome</keyword>
<evidence type="ECO:0000313" key="2">
    <source>
        <dbReference type="Proteomes" id="UP000245469"/>
    </source>
</evidence>
<sequence length="482" mass="51976">MADGSVRVVVTLNVDRLVERALADAGVDPVVVSSADEVRGLPPLNTVRALVVHLHGDYRTAQTMKNTHAELAAYDAAVVTFMERLLHDHALVLVGWSATYDPALRGLLSRAMRQYFTSYWVEPGSLSSIAEDLRALKSIVTVRATADAALGALADAVAALRDREARHPMSTPVAVATAMSKRRAAREAIDIALQDPSSRWTALPRGLAPANGLVIDTPRPMERIDASSAHLGFSLCAFIPTPPGSTTPPPGSLWSSATRWVDEGDPVTRWLADAAPAWNCRSTGWQRVVADEGLKIVTARLESGASSTSRQARHPVVAVAQVSRSHPGPGSSPPGLFLVVQTSAWMVELDADRHPFGGARPGELLPAAMSPGEVAEMLDASLQWLLTAVQRSGPLLSPEESMNAVHLDVRSTGALPVAQLVRGLDEVEWREGATPLQLHEQAVLERRAVQAVARRSRRVTDQWLRRWLERAGAENPGVVAWR</sequence>
<gene>
    <name evidence="1" type="ORF">BXY45_11785</name>
</gene>